<keyword evidence="2" id="KW-1133">Transmembrane helix</keyword>
<protein>
    <submittedName>
        <fullName evidence="3">Uncharacterized protein</fullName>
    </submittedName>
</protein>
<feature type="transmembrane region" description="Helical" evidence="2">
    <location>
        <begin position="143"/>
        <end position="168"/>
    </location>
</feature>
<reference evidence="3 4" key="1">
    <citation type="submission" date="2019-06" db="EMBL/GenBank/DDBJ databases">
        <title>Pseudomonas bimorpha sp. nov. isolated from bovine raw milk and skim milk concentrate.</title>
        <authorList>
            <person name="Hofmann K."/>
            <person name="Huptas C."/>
            <person name="Doll E."/>
            <person name="Scherer S."/>
            <person name="Wenning M."/>
        </authorList>
    </citation>
    <scope>NUCLEOTIDE SEQUENCE [LARGE SCALE GENOMIC DNA]</scope>
    <source>
        <strain evidence="3 4">DSM 13124</strain>
    </source>
</reference>
<organism evidence="3 4">
    <name type="scientific">Pseudomonas marginalis</name>
    <name type="common">Pseudomonas panacis</name>
    <dbReference type="NCBI Taxonomy" id="298"/>
    <lineage>
        <taxon>Bacteria</taxon>
        <taxon>Pseudomonadati</taxon>
        <taxon>Pseudomonadota</taxon>
        <taxon>Gammaproteobacteria</taxon>
        <taxon>Pseudomonadales</taxon>
        <taxon>Pseudomonadaceae</taxon>
        <taxon>Pseudomonas</taxon>
    </lineage>
</organism>
<accession>A0A9X9BSN0</accession>
<keyword evidence="2" id="KW-0812">Transmembrane</keyword>
<sequence>MSSDDKGGNSPEVPPSEFQPPSTGSKSPLLDADVAAEIRAFTENEDQAKSEFLPSSTASQSPLLDPIIAGEVQAFVNNEDQAQKRKHDDDIHGMRMSHSRFLLGLALVWIFVILAVVLLQGFGQWFTPLYDGYKYIPFKLSDTVVIAFITSTTATVLGLYGIAAYWLYGKPKQEVKVEPKAEKKPGG</sequence>
<name>A0A9X9BSN0_PSEMA</name>
<feature type="transmembrane region" description="Helical" evidence="2">
    <location>
        <begin position="101"/>
        <end position="123"/>
    </location>
</feature>
<dbReference type="AlphaFoldDB" id="A0A9X9BSN0"/>
<dbReference type="Proteomes" id="UP000316123">
    <property type="component" value="Unassembled WGS sequence"/>
</dbReference>
<evidence type="ECO:0000256" key="2">
    <source>
        <dbReference type="SAM" id="Phobius"/>
    </source>
</evidence>
<evidence type="ECO:0000256" key="1">
    <source>
        <dbReference type="SAM" id="MobiDB-lite"/>
    </source>
</evidence>
<evidence type="ECO:0000313" key="4">
    <source>
        <dbReference type="Proteomes" id="UP000316123"/>
    </source>
</evidence>
<dbReference type="EMBL" id="VFEQ01000007">
    <property type="protein sequence ID" value="TWR59751.1"/>
    <property type="molecule type" value="Genomic_DNA"/>
</dbReference>
<keyword evidence="2" id="KW-0472">Membrane</keyword>
<evidence type="ECO:0000313" key="3">
    <source>
        <dbReference type="EMBL" id="TWR59751.1"/>
    </source>
</evidence>
<comment type="caution">
    <text evidence="3">The sequence shown here is derived from an EMBL/GenBank/DDBJ whole genome shotgun (WGS) entry which is preliminary data.</text>
</comment>
<gene>
    <name evidence="3" type="ORF">FIV41_13430</name>
</gene>
<proteinExistence type="predicted"/>
<dbReference type="OrthoDB" id="7017901at2"/>
<feature type="region of interest" description="Disordered" evidence="1">
    <location>
        <begin position="1"/>
        <end position="29"/>
    </location>
</feature>
<dbReference type="RefSeq" id="WP_143045164.1">
    <property type="nucleotide sequence ID" value="NZ_FNSU01000003.1"/>
</dbReference>